<evidence type="ECO:0000313" key="2">
    <source>
        <dbReference type="EMBL" id="GEU49823.1"/>
    </source>
</evidence>
<feature type="compositionally biased region" description="Polar residues" evidence="1">
    <location>
        <begin position="333"/>
        <end position="344"/>
    </location>
</feature>
<dbReference type="EMBL" id="BKCJ010002621">
    <property type="protein sequence ID" value="GEU49823.1"/>
    <property type="molecule type" value="Genomic_DNA"/>
</dbReference>
<organism evidence="2">
    <name type="scientific">Tanacetum cinerariifolium</name>
    <name type="common">Dalmatian daisy</name>
    <name type="synonym">Chrysanthemum cinerariifolium</name>
    <dbReference type="NCBI Taxonomy" id="118510"/>
    <lineage>
        <taxon>Eukaryota</taxon>
        <taxon>Viridiplantae</taxon>
        <taxon>Streptophyta</taxon>
        <taxon>Embryophyta</taxon>
        <taxon>Tracheophyta</taxon>
        <taxon>Spermatophyta</taxon>
        <taxon>Magnoliopsida</taxon>
        <taxon>eudicotyledons</taxon>
        <taxon>Gunneridae</taxon>
        <taxon>Pentapetalae</taxon>
        <taxon>asterids</taxon>
        <taxon>campanulids</taxon>
        <taxon>Asterales</taxon>
        <taxon>Asteraceae</taxon>
        <taxon>Asteroideae</taxon>
        <taxon>Anthemideae</taxon>
        <taxon>Anthemidinae</taxon>
        <taxon>Tanacetum</taxon>
    </lineage>
</organism>
<protein>
    <recommendedName>
        <fullName evidence="3">Integrase, catalytic region, zinc finger, CCHC-type, peptidase aspartic, catalytic</fullName>
    </recommendedName>
</protein>
<proteinExistence type="predicted"/>
<feature type="region of interest" description="Disordered" evidence="1">
    <location>
        <begin position="330"/>
        <end position="359"/>
    </location>
</feature>
<dbReference type="AlphaFoldDB" id="A0A6L2KJZ5"/>
<evidence type="ECO:0008006" key="3">
    <source>
        <dbReference type="Google" id="ProtNLM"/>
    </source>
</evidence>
<accession>A0A6L2KJZ5</accession>
<comment type="caution">
    <text evidence="2">The sequence shown here is derived from an EMBL/GenBank/DDBJ whole genome shotgun (WGS) entry which is preliminary data.</text>
</comment>
<sequence length="437" mass="48972">MSQDVMTCVINSTAIFDDVNVEMQSSEFCMKCLDLDVELLNKQNAYNDLLKSYSQIKKHCISHELLMQLNQEIFQKNSLSNNQNALEIPKYFENNVLKAHLQAKDTTIYKEIKPLKKVYEGQFDSIKKTRALSKEHCDSLIAQLNYKSMENADLKGQIQEKVFVTTALQNELRKLKGKNVHDNAATITNATSITLGMFKLDLDPLAPKILKNRNAHIDYLKYTQDQADILQGIVKQAKAKQPLDNALEFACCPDCSLVSGLQMLETYDKEPISAHELRLVPNPVSQQPFNPPTRNDRDCLFEPMFFEHFNPPSSVVSPVPVTAAPRAVDIAGSPSSTTIDQDAPSSSTSSTNQQQQSSIISQGIEEPIPNALFDDPCHEALHDVSTLQESLLNVQSSHSSLEQISRWTKDHPLANVIGNPSRPVSIRKKLKTDAMWC</sequence>
<evidence type="ECO:0000256" key="1">
    <source>
        <dbReference type="SAM" id="MobiDB-lite"/>
    </source>
</evidence>
<gene>
    <name evidence="2" type="ORF">Tci_021801</name>
</gene>
<name>A0A6L2KJZ5_TANCI</name>
<reference evidence="2" key="1">
    <citation type="journal article" date="2019" name="Sci. Rep.">
        <title>Draft genome of Tanacetum cinerariifolium, the natural source of mosquito coil.</title>
        <authorList>
            <person name="Yamashiro T."/>
            <person name="Shiraishi A."/>
            <person name="Satake H."/>
            <person name="Nakayama K."/>
        </authorList>
    </citation>
    <scope>NUCLEOTIDE SEQUENCE</scope>
</reference>
<feature type="compositionally biased region" description="Low complexity" evidence="1">
    <location>
        <begin position="345"/>
        <end position="359"/>
    </location>
</feature>